<evidence type="ECO:0000259" key="7">
    <source>
        <dbReference type="Pfam" id="PF09368"/>
    </source>
</evidence>
<evidence type="ECO:0000313" key="8">
    <source>
        <dbReference type="EMBL" id="KAK3333911.1"/>
    </source>
</evidence>
<proteinExistence type="inferred from homology"/>
<keyword evidence="3" id="KW-0597">Phosphoprotein</keyword>
<evidence type="ECO:0000256" key="3">
    <source>
        <dbReference type="ARBA" id="ARBA00022553"/>
    </source>
</evidence>
<feature type="region of interest" description="Disordered" evidence="6">
    <location>
        <begin position="589"/>
        <end position="616"/>
    </location>
</feature>
<dbReference type="PANTHER" id="PTHR13237:SF8">
    <property type="entry name" value="SOMETHING ABOUT SILENCING PROTEIN 10"/>
    <property type="match status" value="1"/>
</dbReference>
<evidence type="ECO:0000256" key="1">
    <source>
        <dbReference type="ARBA" id="ARBA00004123"/>
    </source>
</evidence>
<evidence type="ECO:0000256" key="5">
    <source>
        <dbReference type="SAM" id="Coils"/>
    </source>
</evidence>
<feature type="compositionally biased region" description="Acidic residues" evidence="6">
    <location>
        <begin position="113"/>
        <end position="128"/>
    </location>
</feature>
<feature type="region of interest" description="Disordered" evidence="6">
    <location>
        <begin position="389"/>
        <end position="508"/>
    </location>
</feature>
<dbReference type="GO" id="GO:0000462">
    <property type="term" value="P:maturation of SSU-rRNA from tricistronic rRNA transcript (SSU-rRNA, 5.8S rRNA, LSU-rRNA)"/>
    <property type="evidence" value="ECO:0007669"/>
    <property type="project" value="TreeGrafter"/>
</dbReference>
<dbReference type="Pfam" id="PF04000">
    <property type="entry name" value="Sas10_Utp3"/>
    <property type="match status" value="1"/>
</dbReference>
<reference evidence="8" key="1">
    <citation type="journal article" date="2023" name="Mol. Phylogenet. Evol.">
        <title>Genome-scale phylogeny and comparative genomics of the fungal order Sordariales.</title>
        <authorList>
            <person name="Hensen N."/>
            <person name="Bonometti L."/>
            <person name="Westerberg I."/>
            <person name="Brannstrom I.O."/>
            <person name="Guillou S."/>
            <person name="Cros-Aarteil S."/>
            <person name="Calhoun S."/>
            <person name="Haridas S."/>
            <person name="Kuo A."/>
            <person name="Mondo S."/>
            <person name="Pangilinan J."/>
            <person name="Riley R."/>
            <person name="LaButti K."/>
            <person name="Andreopoulos B."/>
            <person name="Lipzen A."/>
            <person name="Chen C."/>
            <person name="Yan M."/>
            <person name="Daum C."/>
            <person name="Ng V."/>
            <person name="Clum A."/>
            <person name="Steindorff A."/>
            <person name="Ohm R.A."/>
            <person name="Martin F."/>
            <person name="Silar P."/>
            <person name="Natvig D.O."/>
            <person name="Lalanne C."/>
            <person name="Gautier V."/>
            <person name="Ament-Velasquez S.L."/>
            <person name="Kruys A."/>
            <person name="Hutchinson M.I."/>
            <person name="Powell A.J."/>
            <person name="Barry K."/>
            <person name="Miller A.N."/>
            <person name="Grigoriev I.V."/>
            <person name="Debuchy R."/>
            <person name="Gladieux P."/>
            <person name="Hiltunen Thoren M."/>
            <person name="Johannesson H."/>
        </authorList>
    </citation>
    <scope>NUCLEOTIDE SEQUENCE</scope>
    <source>
        <strain evidence="8">SMH4131-1</strain>
    </source>
</reference>
<dbReference type="PANTHER" id="PTHR13237">
    <property type="entry name" value="SOMETHING ABOUT SILENCING PROTEIN 10-RELATED"/>
    <property type="match status" value="1"/>
</dbReference>
<protein>
    <submittedName>
        <fullName evidence="8">Sas10 C-terminal domain-containing protein</fullName>
    </submittedName>
</protein>
<organism evidence="8 9">
    <name type="scientific">Cercophora scortea</name>
    <dbReference type="NCBI Taxonomy" id="314031"/>
    <lineage>
        <taxon>Eukaryota</taxon>
        <taxon>Fungi</taxon>
        <taxon>Dikarya</taxon>
        <taxon>Ascomycota</taxon>
        <taxon>Pezizomycotina</taxon>
        <taxon>Sordariomycetes</taxon>
        <taxon>Sordariomycetidae</taxon>
        <taxon>Sordariales</taxon>
        <taxon>Lasiosphaeriaceae</taxon>
        <taxon>Cercophora</taxon>
    </lineage>
</organism>
<evidence type="ECO:0000313" key="9">
    <source>
        <dbReference type="Proteomes" id="UP001286456"/>
    </source>
</evidence>
<dbReference type="AlphaFoldDB" id="A0AAE0IZ06"/>
<feature type="domain" description="Sas10 C-terminal" evidence="7">
    <location>
        <begin position="554"/>
        <end position="628"/>
    </location>
</feature>
<comment type="subcellular location">
    <subcellularLocation>
        <location evidence="1">Nucleus</location>
    </subcellularLocation>
</comment>
<keyword evidence="4" id="KW-0539">Nucleus</keyword>
<keyword evidence="5" id="KW-0175">Coiled coil</keyword>
<feature type="region of interest" description="Disordered" evidence="6">
    <location>
        <begin position="1"/>
        <end position="135"/>
    </location>
</feature>
<feature type="region of interest" description="Disordered" evidence="6">
    <location>
        <begin position="320"/>
        <end position="354"/>
    </location>
</feature>
<evidence type="ECO:0000256" key="2">
    <source>
        <dbReference type="ARBA" id="ARBA00010979"/>
    </source>
</evidence>
<feature type="compositionally biased region" description="Basic and acidic residues" evidence="6">
    <location>
        <begin position="15"/>
        <end position="26"/>
    </location>
</feature>
<comment type="caution">
    <text evidence="8">The sequence shown here is derived from an EMBL/GenBank/DDBJ whole genome shotgun (WGS) entry which is preliminary data.</text>
</comment>
<dbReference type="EMBL" id="JAUEPO010000002">
    <property type="protein sequence ID" value="KAK3333911.1"/>
    <property type="molecule type" value="Genomic_DNA"/>
</dbReference>
<dbReference type="Pfam" id="PF09368">
    <property type="entry name" value="Sas10"/>
    <property type="match status" value="1"/>
</dbReference>
<gene>
    <name evidence="8" type="ORF">B0T19DRAFT_382944</name>
</gene>
<dbReference type="GO" id="GO:0032040">
    <property type="term" value="C:small-subunit processome"/>
    <property type="evidence" value="ECO:0007669"/>
    <property type="project" value="TreeGrafter"/>
</dbReference>
<feature type="coiled-coil region" evidence="5">
    <location>
        <begin position="141"/>
        <end position="168"/>
    </location>
</feature>
<sequence>MAKKRKAPRSTEPSGPKEIDAKDARLTIRTYADVADSQDEYEAAQDRIDFSDDDEPRTKRLKKQEKEDAFLEQSDEEIFAEEETDESDDDEEEEEAQDAAPARSKKAGKYQEISDDEEEGGEGEEGDEGYWGSSKKDYYNADVIENENDALEEEAEARRIQAKKLAKMNEADFAFDEGEWLTPGAKTGGDEDVVIEVLKDAEVTDDMGPEERYKLLQSRYPEFDYLVDEFRDLQPLLPTYQKEAEGKPAKSLEVIQSWILGCYVASLASYFAILTSPARDGDGSAKTLGPTELRDHEIMETLMSCRAAWLKVKGLKSSKTATSNAGMLSPPEEGMDASELSAPAKKTKKAKASKSDIKALEKKAAAKAKKAMAVEQSLADMSKLLKGSRAVAKTETVSAAPEDDRMEVDDNRSDFGEEEELDARTAADKAHRKKTLKFYTSQIVQKASKRAEGGRDAGGDMDIPYRERLRDRQARLNAQAEKRGKKDGKNTELGGDDSDGDAATAKEVRGGEDEYYDFVAQKASKKRDDKAARFEAVAAAKITDRIVETAEMVDGKRQISYQIQKNKGLMPSRKKEVRNPRVKKRMMYEAKQKKLRSVKPTYKGGEGRGGYQGEMSGIKTGLVKSTKL</sequence>
<evidence type="ECO:0000256" key="4">
    <source>
        <dbReference type="ARBA" id="ARBA00023242"/>
    </source>
</evidence>
<feature type="compositionally biased region" description="Basic and acidic residues" evidence="6">
    <location>
        <begin position="449"/>
        <end position="490"/>
    </location>
</feature>
<evidence type="ECO:0000256" key="6">
    <source>
        <dbReference type="SAM" id="MobiDB-lite"/>
    </source>
</evidence>
<keyword evidence="9" id="KW-1185">Reference proteome</keyword>
<feature type="compositionally biased region" description="Acidic residues" evidence="6">
    <location>
        <begin position="73"/>
        <end position="97"/>
    </location>
</feature>
<dbReference type="InterPro" id="IPR007146">
    <property type="entry name" value="Sas10/Utp3/C1D"/>
</dbReference>
<name>A0AAE0IZ06_9PEZI</name>
<reference evidence="8" key="2">
    <citation type="submission" date="2023-06" db="EMBL/GenBank/DDBJ databases">
        <authorList>
            <consortium name="Lawrence Berkeley National Laboratory"/>
            <person name="Haridas S."/>
            <person name="Hensen N."/>
            <person name="Bonometti L."/>
            <person name="Westerberg I."/>
            <person name="Brannstrom I.O."/>
            <person name="Guillou S."/>
            <person name="Cros-Aarteil S."/>
            <person name="Calhoun S."/>
            <person name="Kuo A."/>
            <person name="Mondo S."/>
            <person name="Pangilinan J."/>
            <person name="Riley R."/>
            <person name="Labutti K."/>
            <person name="Andreopoulos B."/>
            <person name="Lipzen A."/>
            <person name="Chen C."/>
            <person name="Yanf M."/>
            <person name="Daum C."/>
            <person name="Ng V."/>
            <person name="Clum A."/>
            <person name="Steindorff A."/>
            <person name="Ohm R."/>
            <person name="Martin F."/>
            <person name="Silar P."/>
            <person name="Natvig D."/>
            <person name="Lalanne C."/>
            <person name="Gautier V."/>
            <person name="Ament-Velasquez S.L."/>
            <person name="Kruys A."/>
            <person name="Hutchinson M.I."/>
            <person name="Powell A.J."/>
            <person name="Barry K."/>
            <person name="Miller A.N."/>
            <person name="Grigoriev I.V."/>
            <person name="Debuchy R."/>
            <person name="Gladieux P."/>
            <person name="Thoren M.H."/>
            <person name="Johannesson H."/>
        </authorList>
    </citation>
    <scope>NUCLEOTIDE SEQUENCE</scope>
    <source>
        <strain evidence="8">SMH4131-1</strain>
    </source>
</reference>
<dbReference type="Proteomes" id="UP001286456">
    <property type="component" value="Unassembled WGS sequence"/>
</dbReference>
<comment type="similarity">
    <text evidence="2">Belongs to the SAS10 family.</text>
</comment>
<dbReference type="InterPro" id="IPR018972">
    <property type="entry name" value="Sas10_C_dom"/>
</dbReference>
<accession>A0AAE0IZ06</accession>